<dbReference type="Pfam" id="PF01979">
    <property type="entry name" value="Amidohydro_1"/>
    <property type="match status" value="1"/>
</dbReference>
<organism evidence="2 3">
    <name type="scientific">Conoideocrella luteorostrata</name>
    <dbReference type="NCBI Taxonomy" id="1105319"/>
    <lineage>
        <taxon>Eukaryota</taxon>
        <taxon>Fungi</taxon>
        <taxon>Dikarya</taxon>
        <taxon>Ascomycota</taxon>
        <taxon>Pezizomycotina</taxon>
        <taxon>Sordariomycetes</taxon>
        <taxon>Hypocreomycetidae</taxon>
        <taxon>Hypocreales</taxon>
        <taxon>Clavicipitaceae</taxon>
        <taxon>Conoideocrella</taxon>
    </lineage>
</organism>
<dbReference type="SUPFAM" id="SSF51556">
    <property type="entry name" value="Metallo-dependent hydrolases"/>
    <property type="match status" value="1"/>
</dbReference>
<dbReference type="EMBL" id="JASWJB010000038">
    <property type="protein sequence ID" value="KAK2608463.1"/>
    <property type="molecule type" value="Genomic_DNA"/>
</dbReference>
<dbReference type="PANTHER" id="PTHR43135">
    <property type="entry name" value="ALPHA-D-RIBOSE 1-METHYLPHOSPHONATE 5-TRIPHOSPHATE DIPHOSPHATASE"/>
    <property type="match status" value="1"/>
</dbReference>
<evidence type="ECO:0000313" key="2">
    <source>
        <dbReference type="EMBL" id="KAK2608463.1"/>
    </source>
</evidence>
<sequence>MQLKTITIHAGTVFDPKIKKFRENVSVMIDPRAGSIVKVVHRDGSAVDMKKGDIDLRDKIVMPGFVDAHTHIFLHSYKERPSLEQMRDESIVERTIRATNHVRRALLSGYTTYRDLGTEGMASFDTNVRDAINRGIIPGPRLFVATECLASTGSYQLRLENTANGAAGPRISDACDGVVGVRAAVRRRVADGADIIKFYADYSRKAMRFPPVATGGSSIGIQFPPKEPNPHVVMFNQDEMNAIVDEANLAGLPVACHASTAKGAVMAAKAGVTSVEHGNMRGDMAPEDVLKEMRRNNTIYVPTLAIMEFLSVSGMQRTAKQAFDMGVRLAAGGDTGAFNHGEGAWEMELMIEAGIPLEDVLEACMLGGWESCGKDRCGYKFGWFEEGNRADIIALDADPRIDKGALRKVSFVMKDGKVWKEGGVPVGME</sequence>
<evidence type="ECO:0000259" key="1">
    <source>
        <dbReference type="Pfam" id="PF01979"/>
    </source>
</evidence>
<dbReference type="Gene3D" id="3.20.20.140">
    <property type="entry name" value="Metal-dependent hydrolases"/>
    <property type="match status" value="1"/>
</dbReference>
<feature type="domain" description="Amidohydrolase-related" evidence="1">
    <location>
        <begin position="60"/>
        <end position="418"/>
    </location>
</feature>
<dbReference type="SUPFAM" id="SSF51338">
    <property type="entry name" value="Composite domain of metallo-dependent hydrolases"/>
    <property type="match status" value="2"/>
</dbReference>
<dbReference type="InterPro" id="IPR051781">
    <property type="entry name" value="Metallo-dep_Hydrolase"/>
</dbReference>
<evidence type="ECO:0000313" key="3">
    <source>
        <dbReference type="Proteomes" id="UP001251528"/>
    </source>
</evidence>
<dbReference type="PANTHER" id="PTHR43135:SF3">
    <property type="entry name" value="ALPHA-D-RIBOSE 1-METHYLPHOSPHONATE 5-TRIPHOSPHATE DIPHOSPHATASE"/>
    <property type="match status" value="1"/>
</dbReference>
<dbReference type="Proteomes" id="UP001251528">
    <property type="component" value="Unassembled WGS sequence"/>
</dbReference>
<keyword evidence="3" id="KW-1185">Reference proteome</keyword>
<dbReference type="InterPro" id="IPR006680">
    <property type="entry name" value="Amidohydro-rel"/>
</dbReference>
<name>A0AAJ0FWS4_9HYPO</name>
<dbReference type="Gene3D" id="2.30.40.10">
    <property type="entry name" value="Urease, subunit C, domain 1"/>
    <property type="match status" value="2"/>
</dbReference>
<dbReference type="AlphaFoldDB" id="A0AAJ0FWS4"/>
<proteinExistence type="predicted"/>
<gene>
    <name evidence="2" type="ORF">QQS21_003033</name>
</gene>
<accession>A0AAJ0FWS4</accession>
<dbReference type="InterPro" id="IPR032466">
    <property type="entry name" value="Metal_Hydrolase"/>
</dbReference>
<reference evidence="2" key="1">
    <citation type="submission" date="2023-06" db="EMBL/GenBank/DDBJ databases">
        <title>Conoideocrella luteorostrata (Hypocreales: Clavicipitaceae), a potential biocontrol fungus for elongate hemlock scale in United States Christmas tree production areas.</title>
        <authorList>
            <person name="Barrett H."/>
            <person name="Lovett B."/>
            <person name="Macias A.M."/>
            <person name="Stajich J.E."/>
            <person name="Kasson M.T."/>
        </authorList>
    </citation>
    <scope>NUCLEOTIDE SEQUENCE</scope>
    <source>
        <strain evidence="2">ARSEF 14590</strain>
    </source>
</reference>
<dbReference type="InterPro" id="IPR011059">
    <property type="entry name" value="Metal-dep_hydrolase_composite"/>
</dbReference>
<protein>
    <recommendedName>
        <fullName evidence="1">Amidohydrolase-related domain-containing protein</fullName>
    </recommendedName>
</protein>
<dbReference type="GO" id="GO:0016810">
    <property type="term" value="F:hydrolase activity, acting on carbon-nitrogen (but not peptide) bonds"/>
    <property type="evidence" value="ECO:0007669"/>
    <property type="project" value="InterPro"/>
</dbReference>
<comment type="caution">
    <text evidence="2">The sequence shown here is derived from an EMBL/GenBank/DDBJ whole genome shotgun (WGS) entry which is preliminary data.</text>
</comment>